<dbReference type="InterPro" id="IPR020846">
    <property type="entry name" value="MFS_dom"/>
</dbReference>
<dbReference type="RefSeq" id="WP_244201357.1">
    <property type="nucleotide sequence ID" value="NZ_CADIJZ010000022.1"/>
</dbReference>
<dbReference type="AlphaFoldDB" id="A0A6J5C390"/>
<dbReference type="InterPro" id="IPR011701">
    <property type="entry name" value="MFS"/>
</dbReference>
<proteinExistence type="predicted"/>
<protein>
    <submittedName>
        <fullName evidence="8">Sialic acid transporter NanT</fullName>
    </submittedName>
</protein>
<evidence type="ECO:0000256" key="3">
    <source>
        <dbReference type="ARBA" id="ARBA00022692"/>
    </source>
</evidence>
<evidence type="ECO:0000259" key="7">
    <source>
        <dbReference type="PROSITE" id="PS50850"/>
    </source>
</evidence>
<organism evidence="8 9">
    <name type="scientific">Paraburkholderia rhynchosiae</name>
    <dbReference type="NCBI Taxonomy" id="487049"/>
    <lineage>
        <taxon>Bacteria</taxon>
        <taxon>Pseudomonadati</taxon>
        <taxon>Pseudomonadota</taxon>
        <taxon>Betaproteobacteria</taxon>
        <taxon>Burkholderiales</taxon>
        <taxon>Burkholderiaceae</taxon>
        <taxon>Paraburkholderia</taxon>
    </lineage>
</organism>
<dbReference type="PANTHER" id="PTHR23505:SF79">
    <property type="entry name" value="PROTEIN SPINSTER"/>
    <property type="match status" value="1"/>
</dbReference>
<feature type="transmembrane region" description="Helical" evidence="6">
    <location>
        <begin position="414"/>
        <end position="434"/>
    </location>
</feature>
<evidence type="ECO:0000256" key="4">
    <source>
        <dbReference type="ARBA" id="ARBA00022989"/>
    </source>
</evidence>
<keyword evidence="3 6" id="KW-0812">Transmembrane</keyword>
<dbReference type="Proteomes" id="UP000494205">
    <property type="component" value="Unassembled WGS sequence"/>
</dbReference>
<dbReference type="GO" id="GO:0016020">
    <property type="term" value="C:membrane"/>
    <property type="evidence" value="ECO:0007669"/>
    <property type="project" value="UniProtKB-SubCell"/>
</dbReference>
<dbReference type="PANTHER" id="PTHR23505">
    <property type="entry name" value="SPINSTER"/>
    <property type="match status" value="1"/>
</dbReference>
<evidence type="ECO:0000256" key="1">
    <source>
        <dbReference type="ARBA" id="ARBA00004141"/>
    </source>
</evidence>
<comment type="subcellular location">
    <subcellularLocation>
        <location evidence="1">Membrane</location>
        <topology evidence="1">Multi-pass membrane protein</topology>
    </subcellularLocation>
</comment>
<dbReference type="Pfam" id="PF07690">
    <property type="entry name" value="MFS_1"/>
    <property type="match status" value="1"/>
</dbReference>
<dbReference type="InterPro" id="IPR036259">
    <property type="entry name" value="MFS_trans_sf"/>
</dbReference>
<feature type="transmembrane region" description="Helical" evidence="6">
    <location>
        <begin position="95"/>
        <end position="115"/>
    </location>
</feature>
<evidence type="ECO:0000256" key="6">
    <source>
        <dbReference type="SAM" id="Phobius"/>
    </source>
</evidence>
<evidence type="ECO:0000256" key="2">
    <source>
        <dbReference type="ARBA" id="ARBA00022448"/>
    </source>
</evidence>
<gene>
    <name evidence="8" type="primary">nanT_2</name>
    <name evidence="8" type="ORF">LMG27174_05161</name>
</gene>
<keyword evidence="4 6" id="KW-1133">Transmembrane helix</keyword>
<dbReference type="PROSITE" id="PS50850">
    <property type="entry name" value="MFS"/>
    <property type="match status" value="1"/>
</dbReference>
<reference evidence="8 9" key="1">
    <citation type="submission" date="2020-04" db="EMBL/GenBank/DDBJ databases">
        <authorList>
            <person name="De Canck E."/>
        </authorList>
    </citation>
    <scope>NUCLEOTIDE SEQUENCE [LARGE SCALE GENOMIC DNA]</scope>
    <source>
        <strain evidence="8 9">LMG 27174</strain>
    </source>
</reference>
<dbReference type="GO" id="GO:0022857">
    <property type="term" value="F:transmembrane transporter activity"/>
    <property type="evidence" value="ECO:0007669"/>
    <property type="project" value="InterPro"/>
</dbReference>
<feature type="transmembrane region" description="Helical" evidence="6">
    <location>
        <begin position="247"/>
        <end position="268"/>
    </location>
</feature>
<evidence type="ECO:0000313" key="8">
    <source>
        <dbReference type="EMBL" id="CAB3723539.1"/>
    </source>
</evidence>
<feature type="transmembrane region" description="Helical" evidence="6">
    <location>
        <begin position="121"/>
        <end position="142"/>
    </location>
</feature>
<feature type="transmembrane region" description="Helical" evidence="6">
    <location>
        <begin position="288"/>
        <end position="310"/>
    </location>
</feature>
<dbReference type="Gene3D" id="1.20.1250.20">
    <property type="entry name" value="MFS general substrate transporter like domains"/>
    <property type="match status" value="2"/>
</dbReference>
<feature type="transmembrane region" description="Helical" evidence="6">
    <location>
        <begin position="322"/>
        <end position="341"/>
    </location>
</feature>
<feature type="transmembrane region" description="Helical" evidence="6">
    <location>
        <begin position="347"/>
        <end position="371"/>
    </location>
</feature>
<keyword evidence="2" id="KW-0813">Transport</keyword>
<feature type="transmembrane region" description="Helical" evidence="6">
    <location>
        <begin position="197"/>
        <end position="218"/>
    </location>
</feature>
<feature type="transmembrane region" description="Helical" evidence="6">
    <location>
        <begin position="383"/>
        <end position="408"/>
    </location>
</feature>
<evidence type="ECO:0000313" key="9">
    <source>
        <dbReference type="Proteomes" id="UP000494205"/>
    </source>
</evidence>
<dbReference type="SUPFAM" id="SSF103473">
    <property type="entry name" value="MFS general substrate transporter"/>
    <property type="match status" value="1"/>
</dbReference>
<dbReference type="InterPro" id="IPR044770">
    <property type="entry name" value="MFS_spinster-like"/>
</dbReference>
<feature type="transmembrane region" description="Helical" evidence="6">
    <location>
        <begin position="27"/>
        <end position="47"/>
    </location>
</feature>
<feature type="transmembrane region" description="Helical" evidence="6">
    <location>
        <begin position="154"/>
        <end position="177"/>
    </location>
</feature>
<dbReference type="EMBL" id="CADIJZ010000022">
    <property type="protein sequence ID" value="CAB3723539.1"/>
    <property type="molecule type" value="Genomic_DNA"/>
</dbReference>
<feature type="transmembrane region" description="Helical" evidence="6">
    <location>
        <begin position="67"/>
        <end position="88"/>
    </location>
</feature>
<sequence>MSEITDMRSASVPTEVASDSKTFKGAWWMLVVLTATYVISFIDRGALSLVVGPIKQDLGISDLEVSWLLGLSFMLLYSVLGIPMGALVDKYQRKRILGGAILAWSAVQIVCGLSTTYLQLFLTRVGLGVGESALSPGAASMIRDAFPPHRRSLAFGIYNIGPLLGTGLALGLGGFLLKVASAGAFAGLPLVGSLKPWHFVLLVPGLIGILFAVLLWLVREPPRRDVKANTDVTYKEALSFAWTNRAVYVQLWLAICLYGIAVGSQMAWLPEIIFRTLHVARPEIGKSLGGIALLASPLGLLILGSIADWLRKRGMIDAPVRVAAITTSIAAIVTACFPLIHTVGVGLIAYFVQTFMFAMFAVAGGATMANFTPGNMMGKLTAIYYLITNLVGFALGPTVVALVARLFFSGPNALGASFVVCYVISVALAVILLIRVCGALRRAAGNS</sequence>
<feature type="domain" description="Major facilitator superfamily (MFS) profile" evidence="7">
    <location>
        <begin position="29"/>
        <end position="444"/>
    </location>
</feature>
<name>A0A6J5C390_9BURK</name>
<evidence type="ECO:0000256" key="5">
    <source>
        <dbReference type="ARBA" id="ARBA00023136"/>
    </source>
</evidence>
<keyword evidence="5 6" id="KW-0472">Membrane</keyword>
<accession>A0A6J5C390</accession>